<evidence type="ECO:0000313" key="2">
    <source>
        <dbReference type="EMBL" id="GMR52563.1"/>
    </source>
</evidence>
<accession>A0AAN5CX42</accession>
<name>A0AAN5CX42_9BILA</name>
<dbReference type="InterPro" id="IPR012336">
    <property type="entry name" value="Thioredoxin-like_fold"/>
</dbReference>
<dbReference type="PANTHER" id="PTHR12289">
    <property type="entry name" value="METAXIN RELATED"/>
    <property type="match status" value="1"/>
</dbReference>
<evidence type="ECO:0000313" key="3">
    <source>
        <dbReference type="Proteomes" id="UP001328107"/>
    </source>
</evidence>
<comment type="caution">
    <text evidence="2">The sequence shown here is derived from an EMBL/GenBank/DDBJ whole genome shotgun (WGS) entry which is preliminary data.</text>
</comment>
<dbReference type="AlphaFoldDB" id="A0AAN5CX42"/>
<organism evidence="2 3">
    <name type="scientific">Pristionchus mayeri</name>
    <dbReference type="NCBI Taxonomy" id="1317129"/>
    <lineage>
        <taxon>Eukaryota</taxon>
        <taxon>Metazoa</taxon>
        <taxon>Ecdysozoa</taxon>
        <taxon>Nematoda</taxon>
        <taxon>Chromadorea</taxon>
        <taxon>Rhabditida</taxon>
        <taxon>Rhabditina</taxon>
        <taxon>Diplogasteromorpha</taxon>
        <taxon>Diplogasteroidea</taxon>
        <taxon>Neodiplogasteridae</taxon>
        <taxon>Pristionchus</taxon>
    </lineage>
</organism>
<feature type="domain" description="Thioredoxin-like fold" evidence="1">
    <location>
        <begin position="21"/>
        <end position="110"/>
    </location>
</feature>
<gene>
    <name evidence="2" type="ORF">PMAYCL1PPCAC_22758</name>
</gene>
<reference evidence="3" key="1">
    <citation type="submission" date="2022-10" db="EMBL/GenBank/DDBJ databases">
        <title>Genome assembly of Pristionchus species.</title>
        <authorList>
            <person name="Yoshida K."/>
            <person name="Sommer R.J."/>
        </authorList>
    </citation>
    <scope>NUCLEOTIDE SEQUENCE [LARGE SCALE GENOMIC DNA]</scope>
    <source>
        <strain evidence="3">RS5460</strain>
    </source>
</reference>
<dbReference type="PANTHER" id="PTHR12289:SF72">
    <property type="entry name" value="GST N-TERMINAL DOMAIN-CONTAINING PROTEIN"/>
    <property type="match status" value="1"/>
</dbReference>
<dbReference type="InterPro" id="IPR050931">
    <property type="entry name" value="Mito_Protein_Transport_Metaxin"/>
</dbReference>
<dbReference type="EMBL" id="BTRK01000005">
    <property type="protein sequence ID" value="GMR52563.1"/>
    <property type="molecule type" value="Genomic_DNA"/>
</dbReference>
<sequence>QKNHVYLVQIPRCGCIPSTSPFALKLETWLRFCKIIYINISNEFTKYSEKGQIPFIELNGRHYADSNQIIELLKTKSVQDPDVELNAFDRAQFVAFHSLLEDSIAWTIPFNRSRDNVWFTTKDKGFAGHFSGVKQLLFAKIGLPKIAKLVSISISAARNLNLN</sequence>
<evidence type="ECO:0000259" key="1">
    <source>
        <dbReference type="Pfam" id="PF17172"/>
    </source>
</evidence>
<dbReference type="Proteomes" id="UP001328107">
    <property type="component" value="Unassembled WGS sequence"/>
</dbReference>
<protein>
    <recommendedName>
        <fullName evidence="1">Thioredoxin-like fold domain-containing protein</fullName>
    </recommendedName>
</protein>
<dbReference type="Pfam" id="PF17172">
    <property type="entry name" value="GST_N_4"/>
    <property type="match status" value="1"/>
</dbReference>
<dbReference type="InterPro" id="IPR036249">
    <property type="entry name" value="Thioredoxin-like_sf"/>
</dbReference>
<proteinExistence type="predicted"/>
<dbReference type="SUPFAM" id="SSF52833">
    <property type="entry name" value="Thioredoxin-like"/>
    <property type="match status" value="1"/>
</dbReference>
<feature type="non-terminal residue" evidence="2">
    <location>
        <position position="1"/>
    </location>
</feature>
<keyword evidence="3" id="KW-1185">Reference proteome</keyword>
<dbReference type="GO" id="GO:0005737">
    <property type="term" value="C:cytoplasm"/>
    <property type="evidence" value="ECO:0007669"/>
    <property type="project" value="TreeGrafter"/>
</dbReference>